<dbReference type="GO" id="GO:0008761">
    <property type="term" value="F:UDP-N-acetylglucosamine 2-epimerase activity"/>
    <property type="evidence" value="ECO:0007669"/>
    <property type="project" value="UniProtKB-EC"/>
</dbReference>
<evidence type="ECO:0000256" key="4">
    <source>
        <dbReference type="RuleBase" id="RU003513"/>
    </source>
</evidence>
<evidence type="ECO:0000313" key="6">
    <source>
        <dbReference type="EMBL" id="NYE94686.1"/>
    </source>
</evidence>
<dbReference type="RefSeq" id="WP_179388417.1">
    <property type="nucleotide sequence ID" value="NZ_JACBYQ010000001.1"/>
</dbReference>
<sequence>MKKIAVIYGTRPEAIKMAPLVKALQADPRFEVYIILTGQHREMLDQVNSLFGIVADTDLDISEPGQTLTSITTKVLEGLSKLLAEVKPDGVIVQGDTTSAFAGALAAFYQQIPVFHLEAGLRSGNIYNPFPEEANRKLIGQIAALHFAPTEANKTALLRDGVAEKNIAVTGNTVIDALLYTANLPGDFDDPQLLEASRDSARQIILVTTHRRENWGEPLANIAAAVARISADFPEAGIVLPMHKNPAVRTILHEHLDGLDNVHLIEPLDYAQFAKLLGRAHLVLTDSGGVQEEAPSLGKPVLVLRETTERGEGVEAGNVKLIGTDTERIVAETTRLMRHPEDYAAMTEASNPYGDGTASAQCLEALWDHFNSSQA</sequence>
<dbReference type="Proteomes" id="UP000521748">
    <property type="component" value="Unassembled WGS sequence"/>
</dbReference>
<comment type="caution">
    <text evidence="6">The sequence shown here is derived from an EMBL/GenBank/DDBJ whole genome shotgun (WGS) entry which is preliminary data.</text>
</comment>
<dbReference type="SUPFAM" id="SSF53756">
    <property type="entry name" value="UDP-Glycosyltransferase/glycogen phosphorylase"/>
    <property type="match status" value="1"/>
</dbReference>
<keyword evidence="7" id="KW-1185">Reference proteome</keyword>
<dbReference type="CDD" id="cd03786">
    <property type="entry name" value="GTB_UDP-GlcNAc_2-Epimerase"/>
    <property type="match status" value="1"/>
</dbReference>
<dbReference type="NCBIfam" id="TIGR00236">
    <property type="entry name" value="wecB"/>
    <property type="match status" value="1"/>
</dbReference>
<evidence type="ECO:0000256" key="1">
    <source>
        <dbReference type="ARBA" id="ARBA00023235"/>
    </source>
</evidence>
<evidence type="ECO:0000256" key="2">
    <source>
        <dbReference type="ARBA" id="ARBA00038209"/>
    </source>
</evidence>
<evidence type="ECO:0000313" key="7">
    <source>
        <dbReference type="Proteomes" id="UP000521748"/>
    </source>
</evidence>
<dbReference type="InterPro" id="IPR003331">
    <property type="entry name" value="UDP_GlcNAc_Epimerase_2_dom"/>
</dbReference>
<evidence type="ECO:0000259" key="5">
    <source>
        <dbReference type="Pfam" id="PF02350"/>
    </source>
</evidence>
<dbReference type="EMBL" id="JACBYQ010000001">
    <property type="protein sequence ID" value="NYE94686.1"/>
    <property type="molecule type" value="Genomic_DNA"/>
</dbReference>
<dbReference type="Gene3D" id="3.40.50.2000">
    <property type="entry name" value="Glycogen Phosphorylase B"/>
    <property type="match status" value="2"/>
</dbReference>
<feature type="domain" description="UDP-N-acetylglucosamine 2-epimerase" evidence="5">
    <location>
        <begin position="22"/>
        <end position="366"/>
    </location>
</feature>
<keyword evidence="1 4" id="KW-0413">Isomerase</keyword>
<dbReference type="PANTHER" id="PTHR43174:SF2">
    <property type="entry name" value="UDP-N-ACETYLGLUCOSAMINE 2-EPIMERASE"/>
    <property type="match status" value="1"/>
</dbReference>
<proteinExistence type="inferred from homology"/>
<reference evidence="6 7" key="1">
    <citation type="submission" date="2020-07" db="EMBL/GenBank/DDBJ databases">
        <title>Sequencing the genomes of 1000 actinobacteria strains.</title>
        <authorList>
            <person name="Klenk H.-P."/>
        </authorList>
    </citation>
    <scope>NUCLEOTIDE SEQUENCE [LARGE SCALE GENOMIC DNA]</scope>
    <source>
        <strain evidence="6 7">DSM 102047</strain>
    </source>
</reference>
<dbReference type="PANTHER" id="PTHR43174">
    <property type="entry name" value="UDP-N-ACETYLGLUCOSAMINE 2-EPIMERASE"/>
    <property type="match status" value="1"/>
</dbReference>
<accession>A0A7Y9S6N0</accession>
<evidence type="ECO:0000256" key="3">
    <source>
        <dbReference type="ARBA" id="ARBA00038858"/>
    </source>
</evidence>
<dbReference type="EC" id="5.1.3.14" evidence="3"/>
<comment type="similarity">
    <text evidence="2 4">Belongs to the UDP-N-acetylglucosamine 2-epimerase family.</text>
</comment>
<dbReference type="InterPro" id="IPR029767">
    <property type="entry name" value="WecB-like"/>
</dbReference>
<dbReference type="Pfam" id="PF02350">
    <property type="entry name" value="Epimerase_2"/>
    <property type="match status" value="1"/>
</dbReference>
<gene>
    <name evidence="6" type="ORF">FHU41_000907</name>
</gene>
<protein>
    <recommendedName>
        <fullName evidence="3">UDP-N-acetylglucosamine 2-epimerase (non-hydrolyzing)</fullName>
        <ecNumber evidence="3">5.1.3.14</ecNumber>
    </recommendedName>
</protein>
<dbReference type="AlphaFoldDB" id="A0A7Y9S6N0"/>
<organism evidence="6 7">
    <name type="scientific">Psychromicrobium silvestre</name>
    <dbReference type="NCBI Taxonomy" id="1645614"/>
    <lineage>
        <taxon>Bacteria</taxon>
        <taxon>Bacillati</taxon>
        <taxon>Actinomycetota</taxon>
        <taxon>Actinomycetes</taxon>
        <taxon>Micrococcales</taxon>
        <taxon>Micrococcaceae</taxon>
        <taxon>Psychromicrobium</taxon>
    </lineage>
</organism>
<name>A0A7Y9S6N0_9MICC</name>